<organism evidence="1">
    <name type="scientific">Cucumis melo</name>
    <name type="common">Muskmelon</name>
    <dbReference type="NCBI Taxonomy" id="3656"/>
    <lineage>
        <taxon>Eukaryota</taxon>
        <taxon>Viridiplantae</taxon>
        <taxon>Streptophyta</taxon>
        <taxon>Embryophyta</taxon>
        <taxon>Tracheophyta</taxon>
        <taxon>Spermatophyta</taxon>
        <taxon>Magnoliopsida</taxon>
        <taxon>eudicotyledons</taxon>
        <taxon>Gunneridae</taxon>
        <taxon>Pentapetalae</taxon>
        <taxon>rosids</taxon>
        <taxon>fabids</taxon>
        <taxon>Cucurbitales</taxon>
        <taxon>Cucurbitaceae</taxon>
        <taxon>Benincaseae</taxon>
        <taxon>Cucumis</taxon>
    </lineage>
</organism>
<dbReference type="EnsemblPlants" id="MELO3C029186.2.1">
    <property type="protein sequence ID" value="MELO3C029186.2.1"/>
    <property type="gene ID" value="MELO3C029186.2"/>
</dbReference>
<reference evidence="1" key="1">
    <citation type="submission" date="2023-03" db="UniProtKB">
        <authorList>
            <consortium name="EnsemblPlants"/>
        </authorList>
    </citation>
    <scope>IDENTIFICATION</scope>
</reference>
<protein>
    <submittedName>
        <fullName evidence="1">Uncharacterized protein</fullName>
    </submittedName>
</protein>
<dbReference type="AlphaFoldDB" id="A0A9I9E5Z2"/>
<dbReference type="Gramene" id="MELO3C029186.2.1">
    <property type="protein sequence ID" value="MELO3C029186.2.1"/>
    <property type="gene ID" value="MELO3C029186.2"/>
</dbReference>
<proteinExistence type="predicted"/>
<name>A0A9I9E5Z2_CUCME</name>
<sequence>MRIQQSVDWMHNTQLSASGNDEGLNNCMDNESDTLGSVGPEIWVKNRENQVDFEGLSFPRCLK</sequence>
<accession>A0A9I9E5Z2</accession>
<evidence type="ECO:0000313" key="1">
    <source>
        <dbReference type="EnsemblPlants" id="MELO3C029186.2.1"/>
    </source>
</evidence>